<keyword evidence="2" id="KW-1185">Reference proteome</keyword>
<accession>A0AAV2JC94</accession>
<sequence>MRRKSRGRAFRRFLLQVGGGAHAYSFDYDVFSVRFMIVVISEVGSSHAWLLLKLPPCHASLSNTTEG</sequence>
<proteinExistence type="predicted"/>
<gene>
    <name evidence="1" type="ORF">KC01_LOCUS5619</name>
</gene>
<evidence type="ECO:0008006" key="3">
    <source>
        <dbReference type="Google" id="ProtNLM"/>
    </source>
</evidence>
<dbReference type="Proteomes" id="UP001497482">
    <property type="component" value="Chromosome 11"/>
</dbReference>
<reference evidence="1 2" key="1">
    <citation type="submission" date="2024-04" db="EMBL/GenBank/DDBJ databases">
        <authorList>
            <person name="Waldvogel A.-M."/>
            <person name="Schoenle A."/>
        </authorList>
    </citation>
    <scope>NUCLEOTIDE SEQUENCE [LARGE SCALE GENOMIC DNA]</scope>
</reference>
<name>A0AAV2JC94_KNICA</name>
<evidence type="ECO:0000313" key="1">
    <source>
        <dbReference type="EMBL" id="CAL1573788.1"/>
    </source>
</evidence>
<organism evidence="1 2">
    <name type="scientific">Knipowitschia caucasica</name>
    <name type="common">Caucasian dwarf goby</name>
    <name type="synonym">Pomatoschistus caucasicus</name>
    <dbReference type="NCBI Taxonomy" id="637954"/>
    <lineage>
        <taxon>Eukaryota</taxon>
        <taxon>Metazoa</taxon>
        <taxon>Chordata</taxon>
        <taxon>Craniata</taxon>
        <taxon>Vertebrata</taxon>
        <taxon>Euteleostomi</taxon>
        <taxon>Actinopterygii</taxon>
        <taxon>Neopterygii</taxon>
        <taxon>Teleostei</taxon>
        <taxon>Neoteleostei</taxon>
        <taxon>Acanthomorphata</taxon>
        <taxon>Gobiaria</taxon>
        <taxon>Gobiiformes</taxon>
        <taxon>Gobioidei</taxon>
        <taxon>Gobiidae</taxon>
        <taxon>Gobiinae</taxon>
        <taxon>Knipowitschia</taxon>
    </lineage>
</organism>
<dbReference type="EMBL" id="OZ035833">
    <property type="protein sequence ID" value="CAL1573788.1"/>
    <property type="molecule type" value="Genomic_DNA"/>
</dbReference>
<evidence type="ECO:0000313" key="2">
    <source>
        <dbReference type="Proteomes" id="UP001497482"/>
    </source>
</evidence>
<protein>
    <recommendedName>
        <fullName evidence="3">Secreted protein</fullName>
    </recommendedName>
</protein>
<dbReference type="AlphaFoldDB" id="A0AAV2JC94"/>